<proteinExistence type="predicted"/>
<name>A0A8S5MJL7_9CAUD</name>
<dbReference type="EMBL" id="BK014917">
    <property type="protein sequence ID" value="DAD82398.1"/>
    <property type="molecule type" value="Genomic_DNA"/>
</dbReference>
<evidence type="ECO:0008006" key="2">
    <source>
        <dbReference type="Google" id="ProtNLM"/>
    </source>
</evidence>
<evidence type="ECO:0000313" key="1">
    <source>
        <dbReference type="EMBL" id="DAD82398.1"/>
    </source>
</evidence>
<accession>A0A8S5MJL7</accession>
<organism evidence="1">
    <name type="scientific">Siphoviridae sp. ctF7F8</name>
    <dbReference type="NCBI Taxonomy" id="2826211"/>
    <lineage>
        <taxon>Viruses</taxon>
        <taxon>Duplodnaviria</taxon>
        <taxon>Heunggongvirae</taxon>
        <taxon>Uroviricota</taxon>
        <taxon>Caudoviricetes</taxon>
    </lineage>
</organism>
<protein>
    <recommendedName>
        <fullName evidence="2">rRNA biogenesis protein rrp5</fullName>
    </recommendedName>
</protein>
<reference evidence="1" key="1">
    <citation type="journal article" date="2021" name="Proc. Natl. Acad. Sci. U.S.A.">
        <title>A Catalog of Tens of Thousands of Viruses from Human Metagenomes Reveals Hidden Associations with Chronic Diseases.</title>
        <authorList>
            <person name="Tisza M.J."/>
            <person name="Buck C.B."/>
        </authorList>
    </citation>
    <scope>NUCLEOTIDE SEQUENCE</scope>
    <source>
        <strain evidence="1">CtF7F8</strain>
    </source>
</reference>
<sequence>MEENAVKNADTAVLKEAFEALSKSAAMVAAALRAESAADAEAKPQPKEEKLSAEKVRGMLAAKAAGGFKAEVKQIVNRFGKNFTAISPEDYPAVVEELSKLTEKAAGNE</sequence>